<dbReference type="Pfam" id="PF00633">
    <property type="entry name" value="HHH"/>
    <property type="match status" value="1"/>
</dbReference>
<gene>
    <name evidence="14" type="ORF">GM51_4875</name>
</gene>
<keyword evidence="6" id="KW-0378">Hydrolase</keyword>
<dbReference type="EMBL" id="JNSL01000019">
    <property type="protein sequence ID" value="KGA20905.1"/>
    <property type="molecule type" value="Genomic_DNA"/>
</dbReference>
<keyword evidence="4" id="KW-0479">Metal-binding</keyword>
<dbReference type="SUPFAM" id="SSF48150">
    <property type="entry name" value="DNA-glycosylase"/>
    <property type="match status" value="1"/>
</dbReference>
<keyword evidence="11" id="KW-0456">Lyase</keyword>
<evidence type="ECO:0000256" key="7">
    <source>
        <dbReference type="ARBA" id="ARBA00023004"/>
    </source>
</evidence>
<evidence type="ECO:0000256" key="6">
    <source>
        <dbReference type="ARBA" id="ARBA00022801"/>
    </source>
</evidence>
<dbReference type="GO" id="GO:0016829">
    <property type="term" value="F:lyase activity"/>
    <property type="evidence" value="ECO:0007669"/>
    <property type="project" value="UniProtKB-KW"/>
</dbReference>
<dbReference type="InterPro" id="IPR004035">
    <property type="entry name" value="Endouclease-III_FeS-bd_BS"/>
</dbReference>
<dbReference type="PROSITE" id="PS00764">
    <property type="entry name" value="ENDONUCLEASE_III_1"/>
    <property type="match status" value="1"/>
</dbReference>
<dbReference type="GO" id="GO:0003677">
    <property type="term" value="F:DNA binding"/>
    <property type="evidence" value="ECO:0007669"/>
    <property type="project" value="UniProtKB-KW"/>
</dbReference>
<dbReference type="InterPro" id="IPR005759">
    <property type="entry name" value="Nth"/>
</dbReference>
<dbReference type="InterPro" id="IPR023170">
    <property type="entry name" value="HhH_base_excis_C"/>
</dbReference>
<dbReference type="AlphaFoldDB" id="A0A094Q9J5"/>
<comment type="cofactor">
    <cofactor evidence="1">
        <name>[4Fe-4S] cluster</name>
        <dbReference type="ChEBI" id="CHEBI:49883"/>
    </cofactor>
</comment>
<dbReference type="InterPro" id="IPR011257">
    <property type="entry name" value="DNA_glycosylase"/>
</dbReference>
<keyword evidence="14" id="KW-0540">Nuclease</keyword>
<evidence type="ECO:0000313" key="14">
    <source>
        <dbReference type="EMBL" id="KGA20905.1"/>
    </source>
</evidence>
<keyword evidence="9" id="KW-0238">DNA-binding</keyword>
<dbReference type="FunFam" id="1.10.1670.10:FF:000001">
    <property type="entry name" value="Endonuclease III"/>
    <property type="match status" value="1"/>
</dbReference>
<dbReference type="InterPro" id="IPR003651">
    <property type="entry name" value="Endonuclease3_FeS-loop_motif"/>
</dbReference>
<dbReference type="SMART" id="SM00478">
    <property type="entry name" value="ENDO3c"/>
    <property type="match status" value="1"/>
</dbReference>
<dbReference type="PANTHER" id="PTHR10359:SF18">
    <property type="entry name" value="ENDONUCLEASE III"/>
    <property type="match status" value="1"/>
</dbReference>
<keyword evidence="7" id="KW-0408">Iron</keyword>
<dbReference type="GO" id="GO:0019104">
    <property type="term" value="F:DNA N-glycosylase activity"/>
    <property type="evidence" value="ECO:0007669"/>
    <property type="project" value="TreeGrafter"/>
</dbReference>
<protein>
    <submittedName>
        <fullName evidence="14">Endonuclease III</fullName>
    </submittedName>
</protein>
<dbReference type="NCBIfam" id="TIGR01083">
    <property type="entry name" value="nth"/>
    <property type="match status" value="1"/>
</dbReference>
<keyword evidence="12" id="KW-0326">Glycosidase</keyword>
<reference evidence="14" key="1">
    <citation type="submission" date="2014-06" db="EMBL/GenBank/DDBJ databases">
        <title>Key roles for freshwater Actinobacteria revealed by deep metagenomic sequencing.</title>
        <authorList>
            <person name="Ghai R."/>
            <person name="Mizuno C.M."/>
            <person name="Picazo A."/>
            <person name="Camacho A."/>
            <person name="Rodriguez-Valera F."/>
        </authorList>
    </citation>
    <scope>NUCLEOTIDE SEQUENCE</scope>
</reference>
<dbReference type="CDD" id="cd00056">
    <property type="entry name" value="ENDO3c"/>
    <property type="match status" value="1"/>
</dbReference>
<evidence type="ECO:0000256" key="9">
    <source>
        <dbReference type="ARBA" id="ARBA00023125"/>
    </source>
</evidence>
<organism evidence="14">
    <name type="scientific">freshwater metagenome</name>
    <dbReference type="NCBI Taxonomy" id="449393"/>
    <lineage>
        <taxon>unclassified sequences</taxon>
        <taxon>metagenomes</taxon>
        <taxon>ecological metagenomes</taxon>
    </lineage>
</organism>
<dbReference type="InterPro" id="IPR003265">
    <property type="entry name" value="HhH-GPD_domain"/>
</dbReference>
<evidence type="ECO:0000256" key="4">
    <source>
        <dbReference type="ARBA" id="ARBA00022723"/>
    </source>
</evidence>
<dbReference type="GO" id="GO:0006285">
    <property type="term" value="P:base-excision repair, AP site formation"/>
    <property type="evidence" value="ECO:0007669"/>
    <property type="project" value="TreeGrafter"/>
</dbReference>
<dbReference type="GO" id="GO:0051539">
    <property type="term" value="F:4 iron, 4 sulfur cluster binding"/>
    <property type="evidence" value="ECO:0007669"/>
    <property type="project" value="UniProtKB-KW"/>
</dbReference>
<keyword evidence="5" id="KW-0227">DNA damage</keyword>
<dbReference type="GO" id="GO:0003906">
    <property type="term" value="F:DNA-(apurinic or apyrimidinic site) endonuclease activity"/>
    <property type="evidence" value="ECO:0007669"/>
    <property type="project" value="InterPro"/>
</dbReference>
<dbReference type="Pfam" id="PF10576">
    <property type="entry name" value="EndIII_4Fe-2S"/>
    <property type="match status" value="1"/>
</dbReference>
<dbReference type="HAMAP" id="MF_00942">
    <property type="entry name" value="Nth"/>
    <property type="match status" value="1"/>
</dbReference>
<evidence type="ECO:0000256" key="1">
    <source>
        <dbReference type="ARBA" id="ARBA00001966"/>
    </source>
</evidence>
<evidence type="ECO:0000256" key="10">
    <source>
        <dbReference type="ARBA" id="ARBA00023204"/>
    </source>
</evidence>
<dbReference type="SMART" id="SM00525">
    <property type="entry name" value="FES"/>
    <property type="match status" value="1"/>
</dbReference>
<dbReference type="Gene3D" id="1.10.340.30">
    <property type="entry name" value="Hypothetical protein, domain 2"/>
    <property type="match status" value="1"/>
</dbReference>
<comment type="caution">
    <text evidence="14">The sequence shown here is derived from an EMBL/GenBank/DDBJ whole genome shotgun (WGS) entry which is preliminary data.</text>
</comment>
<evidence type="ECO:0000259" key="13">
    <source>
        <dbReference type="SMART" id="SM00478"/>
    </source>
</evidence>
<dbReference type="PANTHER" id="PTHR10359">
    <property type="entry name" value="A/G-SPECIFIC ADENINE GLYCOSYLASE/ENDONUCLEASE III"/>
    <property type="match status" value="1"/>
</dbReference>
<dbReference type="PROSITE" id="PS01155">
    <property type="entry name" value="ENDONUCLEASE_III_2"/>
    <property type="match status" value="1"/>
</dbReference>
<comment type="similarity">
    <text evidence="2">Belongs to the Nth/MutY family.</text>
</comment>
<accession>A0A094Q9J5</accession>
<feature type="domain" description="HhH-GPD" evidence="13">
    <location>
        <begin position="48"/>
        <end position="195"/>
    </location>
</feature>
<evidence type="ECO:0000256" key="2">
    <source>
        <dbReference type="ARBA" id="ARBA00008343"/>
    </source>
</evidence>
<evidence type="ECO:0000256" key="8">
    <source>
        <dbReference type="ARBA" id="ARBA00023014"/>
    </source>
</evidence>
<keyword evidence="14" id="KW-0255">Endonuclease</keyword>
<dbReference type="PIRSF" id="PIRSF001435">
    <property type="entry name" value="Nth"/>
    <property type="match status" value="1"/>
</dbReference>
<evidence type="ECO:0000256" key="5">
    <source>
        <dbReference type="ARBA" id="ARBA00022763"/>
    </source>
</evidence>
<dbReference type="InterPro" id="IPR004036">
    <property type="entry name" value="Endonuclease-III-like_CS2"/>
</dbReference>
<keyword evidence="8" id="KW-0411">Iron-sulfur</keyword>
<dbReference type="Gene3D" id="1.10.1670.10">
    <property type="entry name" value="Helix-hairpin-Helix base-excision DNA repair enzymes (C-terminal)"/>
    <property type="match status" value="1"/>
</dbReference>
<dbReference type="GO" id="GO:0046872">
    <property type="term" value="F:metal ion binding"/>
    <property type="evidence" value="ECO:0007669"/>
    <property type="project" value="UniProtKB-KW"/>
</dbReference>
<name>A0A094Q9J5_9ZZZZ</name>
<keyword evidence="3" id="KW-0004">4Fe-4S</keyword>
<proteinExistence type="inferred from homology"/>
<evidence type="ECO:0000256" key="12">
    <source>
        <dbReference type="ARBA" id="ARBA00023295"/>
    </source>
</evidence>
<dbReference type="Pfam" id="PF00730">
    <property type="entry name" value="HhH-GPD"/>
    <property type="match status" value="1"/>
</dbReference>
<keyword evidence="10" id="KW-0234">DNA repair</keyword>
<dbReference type="InterPro" id="IPR000445">
    <property type="entry name" value="HhH_motif"/>
</dbReference>
<sequence>MVKKAKESPAELKARAKKIYTGLNKLYPNAHCELDFKTPLQLLVATILAAQCTDKRVNMVTPALFKKYKKAEDFASAKKSELEELIKSTGFYKNKATSIIGMARKVCDNFSGKIPNNLEDLVSLPGVGRKTANVILGNAFDIPGITVDTHFGRLSRRFGWTDETDPVKVEFAMHEIFPPKYWTHLSQLVVWHGRRRCHARKPACGACPIADLCPSFGEGPTDKEIALKLVKKDSDFR</sequence>
<evidence type="ECO:0000256" key="3">
    <source>
        <dbReference type="ARBA" id="ARBA00022485"/>
    </source>
</evidence>
<evidence type="ECO:0000256" key="11">
    <source>
        <dbReference type="ARBA" id="ARBA00023239"/>
    </source>
</evidence>
<dbReference type="FunFam" id="1.10.340.30:FF:000001">
    <property type="entry name" value="Endonuclease III"/>
    <property type="match status" value="1"/>
</dbReference>